<dbReference type="PANTHER" id="PTHR22765:SF411">
    <property type="entry name" value="OS02G0248440 PROTEIN"/>
    <property type="match status" value="1"/>
</dbReference>
<evidence type="ECO:0000256" key="1">
    <source>
        <dbReference type="PROSITE-ProRule" id="PRU00175"/>
    </source>
</evidence>
<organism evidence="4 8">
    <name type="scientific">Phytophthora fragariae</name>
    <dbReference type="NCBI Taxonomy" id="53985"/>
    <lineage>
        <taxon>Eukaryota</taxon>
        <taxon>Sar</taxon>
        <taxon>Stramenopiles</taxon>
        <taxon>Oomycota</taxon>
        <taxon>Peronosporomycetes</taxon>
        <taxon>Peronosporales</taxon>
        <taxon>Peronosporaceae</taxon>
        <taxon>Phytophthora</taxon>
    </lineage>
</organism>
<reference evidence="8 9" key="1">
    <citation type="submission" date="2018-09" db="EMBL/GenBank/DDBJ databases">
        <title>Genomic investigation of the strawberry pathogen Phytophthora fragariae indicates pathogenicity is determined by transcriptional variation in three key races.</title>
        <authorList>
            <person name="Adams T.M."/>
            <person name="Armitage A.D."/>
            <person name="Sobczyk M.K."/>
            <person name="Bates H.J."/>
            <person name="Dunwell J.M."/>
            <person name="Nellist C.F."/>
            <person name="Harrison R.J."/>
        </authorList>
    </citation>
    <scope>NUCLEOTIDE SEQUENCE [LARGE SCALE GENOMIC DNA]</scope>
    <source>
        <strain evidence="6 9">BC-23</strain>
        <strain evidence="7 10">NOV-77</strain>
        <strain evidence="5 11">ONT-3</strain>
        <strain evidence="4 8">SCRP245</strain>
    </source>
</reference>
<keyword evidence="1" id="KW-0863">Zinc-finger</keyword>
<dbReference type="InterPro" id="IPR036871">
    <property type="entry name" value="PX_dom_sf"/>
</dbReference>
<dbReference type="GO" id="GO:0006511">
    <property type="term" value="P:ubiquitin-dependent protein catabolic process"/>
    <property type="evidence" value="ECO:0007669"/>
    <property type="project" value="TreeGrafter"/>
</dbReference>
<dbReference type="InterPro" id="IPR013083">
    <property type="entry name" value="Znf_RING/FYVE/PHD"/>
</dbReference>
<proteinExistence type="predicted"/>
<keyword evidence="1" id="KW-0862">Zinc</keyword>
<dbReference type="GO" id="GO:0061630">
    <property type="term" value="F:ubiquitin protein ligase activity"/>
    <property type="evidence" value="ECO:0007669"/>
    <property type="project" value="TreeGrafter"/>
</dbReference>
<evidence type="ECO:0000313" key="10">
    <source>
        <dbReference type="Proteomes" id="UP000486351"/>
    </source>
</evidence>
<dbReference type="PANTHER" id="PTHR22765">
    <property type="entry name" value="RING FINGER AND PROTEASE ASSOCIATED DOMAIN-CONTAINING"/>
    <property type="match status" value="1"/>
</dbReference>
<accession>A0A6A3IV13</accession>
<dbReference type="GO" id="GO:0035091">
    <property type="term" value="F:phosphatidylinositol binding"/>
    <property type="evidence" value="ECO:0007669"/>
    <property type="project" value="InterPro"/>
</dbReference>
<dbReference type="InterPro" id="IPR051826">
    <property type="entry name" value="E3_ubiquitin-ligase_domain"/>
</dbReference>
<feature type="domain" description="RING-type" evidence="2">
    <location>
        <begin position="220"/>
        <end position="277"/>
    </location>
</feature>
<evidence type="ECO:0000313" key="5">
    <source>
        <dbReference type="EMBL" id="KAE9083113.1"/>
    </source>
</evidence>
<dbReference type="PROSITE" id="PS50195">
    <property type="entry name" value="PX"/>
    <property type="match status" value="1"/>
</dbReference>
<dbReference type="InterPro" id="IPR001841">
    <property type="entry name" value="Znf_RING"/>
</dbReference>
<feature type="domain" description="PX" evidence="3">
    <location>
        <begin position="35"/>
        <end position="192"/>
    </location>
</feature>
<evidence type="ECO:0000313" key="6">
    <source>
        <dbReference type="EMBL" id="KAE9189672.1"/>
    </source>
</evidence>
<dbReference type="InterPro" id="IPR001683">
    <property type="entry name" value="PX_dom"/>
</dbReference>
<dbReference type="PROSITE" id="PS50089">
    <property type="entry name" value="ZF_RING_2"/>
    <property type="match status" value="1"/>
</dbReference>
<dbReference type="SUPFAM" id="SSF57850">
    <property type="entry name" value="RING/U-box"/>
    <property type="match status" value="1"/>
</dbReference>
<evidence type="ECO:0000313" key="11">
    <source>
        <dbReference type="Proteomes" id="UP000488956"/>
    </source>
</evidence>
<evidence type="ECO:0000313" key="8">
    <source>
        <dbReference type="Proteomes" id="UP000460718"/>
    </source>
</evidence>
<evidence type="ECO:0000259" key="3">
    <source>
        <dbReference type="PROSITE" id="PS50195"/>
    </source>
</evidence>
<dbReference type="Pfam" id="PF00787">
    <property type="entry name" value="PX"/>
    <property type="match status" value="1"/>
</dbReference>
<dbReference type="GO" id="GO:0008270">
    <property type="term" value="F:zinc ion binding"/>
    <property type="evidence" value="ECO:0007669"/>
    <property type="project" value="UniProtKB-KW"/>
</dbReference>
<dbReference type="Proteomes" id="UP000486351">
    <property type="component" value="Unassembled WGS sequence"/>
</dbReference>
<dbReference type="EMBL" id="QXFW01001875">
    <property type="protein sequence ID" value="KAE8984718.1"/>
    <property type="molecule type" value="Genomic_DNA"/>
</dbReference>
<dbReference type="Proteomes" id="UP000460718">
    <property type="component" value="Unassembled WGS sequence"/>
</dbReference>
<evidence type="ECO:0000313" key="9">
    <source>
        <dbReference type="Proteomes" id="UP000476176"/>
    </source>
</evidence>
<evidence type="ECO:0000313" key="4">
    <source>
        <dbReference type="EMBL" id="KAE8984718.1"/>
    </source>
</evidence>
<gene>
    <name evidence="6" type="ORF">PF004_g22143</name>
    <name evidence="7" type="ORF">PF008_g20196</name>
    <name evidence="5" type="ORF">PF010_g21328</name>
    <name evidence="4" type="ORF">PF011_g20672</name>
</gene>
<dbReference type="Gene3D" id="3.30.40.10">
    <property type="entry name" value="Zinc/RING finger domain, C3HC4 (zinc finger)"/>
    <property type="match status" value="1"/>
</dbReference>
<keyword evidence="1" id="KW-0479">Metal-binding</keyword>
<sequence>MNISAFVSAPQRAAGVSKKRSRIKTYSLKMLRQYIPQELPLLVRVASTSQEADFVVYNCTLFSLTTKNSWSVSHRYSEFADFRTKLEQEWTCQDRKCSGSCQAVREYVSACFPKKRLAIMSSSPSTISSRKSKFENVLMHLLRCVLLPCSAMRCFHARQHLPTNLFEFLGVKNDVDRRSLLQVFVDNYQTALKDGHEASLTDSFHSNASTVDSTPDSAQCMICLCDVDLEHDHQQCDSECNESDKCSAPIVLPCKHAFHRECIFEWLLFEFHCPVCRVRVCPNAVTNYCRPKNHVQWWLGDFEEDPLHPTAS</sequence>
<dbReference type="EMBL" id="QXFX01001910">
    <property type="protein sequence ID" value="KAE9083113.1"/>
    <property type="molecule type" value="Genomic_DNA"/>
</dbReference>
<dbReference type="Proteomes" id="UP000488956">
    <property type="component" value="Unassembled WGS sequence"/>
</dbReference>
<dbReference type="AlphaFoldDB" id="A0A6A3IV13"/>
<name>A0A6A3IV13_9STRA</name>
<dbReference type="EMBL" id="QXFY01001700">
    <property type="protein sequence ID" value="KAE9311480.1"/>
    <property type="molecule type" value="Genomic_DNA"/>
</dbReference>
<dbReference type="SUPFAM" id="SSF64268">
    <property type="entry name" value="PX domain"/>
    <property type="match status" value="1"/>
</dbReference>
<protein>
    <recommendedName>
        <fullName evidence="12">RING-type domain-containing protein</fullName>
    </recommendedName>
</protein>
<evidence type="ECO:0000259" key="2">
    <source>
        <dbReference type="PROSITE" id="PS50089"/>
    </source>
</evidence>
<dbReference type="EMBL" id="QXGC01002180">
    <property type="protein sequence ID" value="KAE9189672.1"/>
    <property type="molecule type" value="Genomic_DNA"/>
</dbReference>
<comment type="caution">
    <text evidence="4">The sequence shown here is derived from an EMBL/GenBank/DDBJ whole genome shotgun (WGS) entry which is preliminary data.</text>
</comment>
<evidence type="ECO:0008006" key="12">
    <source>
        <dbReference type="Google" id="ProtNLM"/>
    </source>
</evidence>
<dbReference type="Proteomes" id="UP000476176">
    <property type="component" value="Unassembled WGS sequence"/>
</dbReference>
<dbReference type="SMART" id="SM00184">
    <property type="entry name" value="RING"/>
    <property type="match status" value="1"/>
</dbReference>
<evidence type="ECO:0000313" key="7">
    <source>
        <dbReference type="EMBL" id="KAE9311480.1"/>
    </source>
</evidence>
<dbReference type="Gene3D" id="3.30.1520.10">
    <property type="entry name" value="Phox-like domain"/>
    <property type="match status" value="1"/>
</dbReference>